<name>A0A0C5PV31_9CAUD</name>
<protein>
    <submittedName>
        <fullName evidence="1">Uncharacterized protein</fullName>
    </submittedName>
</protein>
<evidence type="ECO:0000313" key="2">
    <source>
        <dbReference type="Proteomes" id="UP000032405"/>
    </source>
</evidence>
<dbReference type="Proteomes" id="UP000032405">
    <property type="component" value="Segment"/>
</dbReference>
<dbReference type="RefSeq" id="YP_009140245.1">
    <property type="nucleotide sequence ID" value="NC_027119.1"/>
</dbReference>
<sequence>MRKVLVKLDCHPYFPDIWFTNSRILFLQQLSKIRDEGIVHDLEDTIGMVSSDESRGKMVVGVFISDSGVLVHELSHAVINIFEAVNMVANTHTTEAFAYLLESLYNQCNHHLNLWSSFDEPR</sequence>
<dbReference type="EMBL" id="KP797973">
    <property type="protein sequence ID" value="AJQ20887.1"/>
    <property type="molecule type" value="Genomic_DNA"/>
</dbReference>
<dbReference type="KEGG" id="vg:24366613"/>
<dbReference type="GeneID" id="24366613"/>
<accession>A0A0C5PV31</accession>
<proteinExistence type="predicted"/>
<keyword evidence="2" id="KW-1185">Reference proteome</keyword>
<reference evidence="1 2" key="1">
    <citation type="journal article" date="2015" name="Genome Announc.">
        <title>Genome Sequence of Salmonella enterica Phage Det7.</title>
        <authorList>
            <person name="Casjens S.R."/>
            <person name="Jacobs-Sera D."/>
            <person name="Hatfull G.F."/>
            <person name="Hendrix R.W."/>
        </authorList>
    </citation>
    <scope>NUCLEOTIDE SEQUENCE [LARGE SCALE GENOMIC DNA]</scope>
</reference>
<gene>
    <name evidence="1" type="primary">68</name>
    <name evidence="1" type="ORF">DET7_68</name>
</gene>
<evidence type="ECO:0000313" key="1">
    <source>
        <dbReference type="EMBL" id="AJQ20887.1"/>
    </source>
</evidence>
<organism evidence="1 2">
    <name type="scientific">Salmonella phage Det7</name>
    <dbReference type="NCBI Taxonomy" id="454798"/>
    <lineage>
        <taxon>Viruses</taxon>
        <taxon>Duplodnaviria</taxon>
        <taxon>Heunggongvirae</taxon>
        <taxon>Uroviricota</taxon>
        <taxon>Caudoviricetes</taxon>
        <taxon>Pantevenvirales</taxon>
        <taxon>Ackermannviridae</taxon>
        <taxon>Cvivirinae</taxon>
        <taxon>Kuttervirus</taxon>
        <taxon>Kuttervirus Det7</taxon>
    </lineage>
</organism>